<protein>
    <submittedName>
        <fullName evidence="1">GEM-like protein 4</fullName>
    </submittedName>
</protein>
<dbReference type="EMBL" id="CM045765">
    <property type="protein sequence ID" value="KAI8000718.1"/>
    <property type="molecule type" value="Genomic_DNA"/>
</dbReference>
<reference evidence="1 2" key="1">
    <citation type="journal article" date="2022" name="Plant J.">
        <title>Chromosome-level genome of Camellia lanceoleosa provides a valuable resource for understanding genome evolution and self-incompatibility.</title>
        <authorList>
            <person name="Gong W."/>
            <person name="Xiao S."/>
            <person name="Wang L."/>
            <person name="Liao Z."/>
            <person name="Chang Y."/>
            <person name="Mo W."/>
            <person name="Hu G."/>
            <person name="Li W."/>
            <person name="Zhao G."/>
            <person name="Zhu H."/>
            <person name="Hu X."/>
            <person name="Ji K."/>
            <person name="Xiang X."/>
            <person name="Song Q."/>
            <person name="Yuan D."/>
            <person name="Jin S."/>
            <person name="Zhang L."/>
        </authorList>
    </citation>
    <scope>NUCLEOTIDE SEQUENCE [LARGE SCALE GENOMIC DNA]</scope>
    <source>
        <strain evidence="1">SQ_2022a</strain>
    </source>
</reference>
<accession>A0ACC0GJP9</accession>
<proteinExistence type="predicted"/>
<name>A0ACC0GJP9_9ERIC</name>
<keyword evidence="2" id="KW-1185">Reference proteome</keyword>
<gene>
    <name evidence="1" type="ORF">LOK49_LG09G00576</name>
</gene>
<comment type="caution">
    <text evidence="1">The sequence shown here is derived from an EMBL/GenBank/DDBJ whole genome shotgun (WGS) entry which is preliminary data.</text>
</comment>
<sequence>MEQILAHVIGIPVSSSSMAYPNKLLQEPASQYHILCSSNGPLKLKHNKEHRVNKLGGKADNLANGIRELVRLGPKISEIVKGKLSLGAKIIRVGGLEKIFKHNFSVREGEKLLKASQCYLSTTAGPIAGLLFISTDKVALCSDKSIKLTSLTGDFVRIRYKVLIW</sequence>
<evidence type="ECO:0000313" key="2">
    <source>
        <dbReference type="Proteomes" id="UP001060215"/>
    </source>
</evidence>
<evidence type="ECO:0000313" key="1">
    <source>
        <dbReference type="EMBL" id="KAI8000718.1"/>
    </source>
</evidence>
<organism evidence="1 2">
    <name type="scientific">Camellia lanceoleosa</name>
    <dbReference type="NCBI Taxonomy" id="1840588"/>
    <lineage>
        <taxon>Eukaryota</taxon>
        <taxon>Viridiplantae</taxon>
        <taxon>Streptophyta</taxon>
        <taxon>Embryophyta</taxon>
        <taxon>Tracheophyta</taxon>
        <taxon>Spermatophyta</taxon>
        <taxon>Magnoliopsida</taxon>
        <taxon>eudicotyledons</taxon>
        <taxon>Gunneridae</taxon>
        <taxon>Pentapetalae</taxon>
        <taxon>asterids</taxon>
        <taxon>Ericales</taxon>
        <taxon>Theaceae</taxon>
        <taxon>Camellia</taxon>
    </lineage>
</organism>
<dbReference type="Proteomes" id="UP001060215">
    <property type="component" value="Chromosome 8"/>
</dbReference>